<dbReference type="SUPFAM" id="SSF48317">
    <property type="entry name" value="Acid phosphatase/Vanadium-dependent haloperoxidase"/>
    <property type="match status" value="1"/>
</dbReference>
<dbReference type="KEGG" id="tpx:Turpa_1163"/>
<evidence type="ECO:0000256" key="6">
    <source>
        <dbReference type="ARBA" id="ARBA00023136"/>
    </source>
</evidence>
<evidence type="ECO:0000259" key="8">
    <source>
        <dbReference type="SMART" id="SM00014"/>
    </source>
</evidence>
<dbReference type="InterPro" id="IPR000326">
    <property type="entry name" value="PAP2/HPO"/>
</dbReference>
<dbReference type="AlphaFoldDB" id="I4B3F4"/>
<dbReference type="EMBL" id="CP002959">
    <property type="protein sequence ID" value="AFM11811.1"/>
    <property type="molecule type" value="Genomic_DNA"/>
</dbReference>
<feature type="transmembrane region" description="Helical" evidence="7">
    <location>
        <begin position="123"/>
        <end position="143"/>
    </location>
</feature>
<dbReference type="SMART" id="SM00014">
    <property type="entry name" value="acidPPc"/>
    <property type="match status" value="1"/>
</dbReference>
<feature type="transmembrane region" description="Helical" evidence="7">
    <location>
        <begin position="97"/>
        <end position="116"/>
    </location>
</feature>
<dbReference type="STRING" id="869212.Turpa_1163"/>
<dbReference type="Gene3D" id="1.20.144.10">
    <property type="entry name" value="Phosphatidic acid phosphatase type 2/haloperoxidase"/>
    <property type="match status" value="2"/>
</dbReference>
<dbReference type="Pfam" id="PF01569">
    <property type="entry name" value="PAP2"/>
    <property type="match status" value="1"/>
</dbReference>
<accession>I4B3F4</accession>
<feature type="domain" description="Phosphatidic acid phosphatase type 2/haloperoxidase" evidence="8">
    <location>
        <begin position="58"/>
        <end position="163"/>
    </location>
</feature>
<proteinExistence type="predicted"/>
<dbReference type="RefSeq" id="WP_014802327.1">
    <property type="nucleotide sequence ID" value="NC_018020.1"/>
</dbReference>
<dbReference type="HOGENOM" id="CLU_072573_10_0_12"/>
<evidence type="ECO:0000313" key="10">
    <source>
        <dbReference type="Proteomes" id="UP000006048"/>
    </source>
</evidence>
<keyword evidence="10" id="KW-1185">Reference proteome</keyword>
<evidence type="ECO:0000256" key="4">
    <source>
        <dbReference type="ARBA" id="ARBA00022801"/>
    </source>
</evidence>
<name>I4B3F4_TURPD</name>
<keyword evidence="6 7" id="KW-0472">Membrane</keyword>
<evidence type="ECO:0000256" key="5">
    <source>
        <dbReference type="ARBA" id="ARBA00022989"/>
    </source>
</evidence>
<evidence type="ECO:0000256" key="3">
    <source>
        <dbReference type="ARBA" id="ARBA00022692"/>
    </source>
</evidence>
<feature type="transmembrane region" description="Helical" evidence="7">
    <location>
        <begin position="149"/>
        <end position="170"/>
    </location>
</feature>
<keyword evidence="4" id="KW-0378">Hydrolase</keyword>
<dbReference type="InterPro" id="IPR036938">
    <property type="entry name" value="PAP2/HPO_sf"/>
</dbReference>
<dbReference type="PANTHER" id="PTHR14969">
    <property type="entry name" value="SPHINGOSINE-1-PHOSPHATE PHOSPHOHYDROLASE"/>
    <property type="match status" value="1"/>
</dbReference>
<dbReference type="GO" id="GO:0005886">
    <property type="term" value="C:plasma membrane"/>
    <property type="evidence" value="ECO:0007669"/>
    <property type="project" value="UniProtKB-SubCell"/>
</dbReference>
<dbReference type="Proteomes" id="UP000006048">
    <property type="component" value="Chromosome"/>
</dbReference>
<sequence>MFLIDLDKRVFEYLTLWANPPWLSAVCEKLGDWSTYTIPAITFCALYYWLNSPRFLRFLLVLIVILVASEATAQLIKHLVARPRPAIEWLIYVDPKALSFPSAHAVNTMALAFLLSRWFEKSILWYLPIPVIIGASRVLANYHYPLDVIGGWIIGYSVAAVFWGLLAKIWSRRPAA</sequence>
<dbReference type="GO" id="GO:0016787">
    <property type="term" value="F:hydrolase activity"/>
    <property type="evidence" value="ECO:0007669"/>
    <property type="project" value="UniProtKB-KW"/>
</dbReference>
<evidence type="ECO:0000256" key="1">
    <source>
        <dbReference type="ARBA" id="ARBA00004651"/>
    </source>
</evidence>
<keyword evidence="3 7" id="KW-0812">Transmembrane</keyword>
<feature type="transmembrane region" description="Helical" evidence="7">
    <location>
        <begin position="57"/>
        <end position="77"/>
    </location>
</feature>
<organism evidence="9 10">
    <name type="scientific">Turneriella parva (strain ATCC BAA-1111 / DSM 21527 / NCTC 11395 / H)</name>
    <name type="common">Leptospira parva</name>
    <dbReference type="NCBI Taxonomy" id="869212"/>
    <lineage>
        <taxon>Bacteria</taxon>
        <taxon>Pseudomonadati</taxon>
        <taxon>Spirochaetota</taxon>
        <taxon>Spirochaetia</taxon>
        <taxon>Leptospirales</taxon>
        <taxon>Leptospiraceae</taxon>
        <taxon>Turneriella</taxon>
    </lineage>
</organism>
<evidence type="ECO:0000256" key="7">
    <source>
        <dbReference type="SAM" id="Phobius"/>
    </source>
</evidence>
<evidence type="ECO:0000313" key="9">
    <source>
        <dbReference type="EMBL" id="AFM11811.1"/>
    </source>
</evidence>
<evidence type="ECO:0000256" key="2">
    <source>
        <dbReference type="ARBA" id="ARBA00022475"/>
    </source>
</evidence>
<keyword evidence="5 7" id="KW-1133">Transmembrane helix</keyword>
<gene>
    <name evidence="9" type="ordered locus">Turpa_1163</name>
</gene>
<keyword evidence="2" id="KW-1003">Cell membrane</keyword>
<dbReference type="PANTHER" id="PTHR14969:SF62">
    <property type="entry name" value="DECAPRENYLPHOSPHORYL-5-PHOSPHORIBOSE PHOSPHATASE RV3807C-RELATED"/>
    <property type="match status" value="1"/>
</dbReference>
<reference evidence="9 10" key="1">
    <citation type="submission" date="2012-06" db="EMBL/GenBank/DDBJ databases">
        <title>The complete chromosome of genome of Turneriella parva DSM 21527.</title>
        <authorList>
            <consortium name="US DOE Joint Genome Institute (JGI-PGF)"/>
            <person name="Lucas S."/>
            <person name="Han J."/>
            <person name="Lapidus A."/>
            <person name="Bruce D."/>
            <person name="Goodwin L."/>
            <person name="Pitluck S."/>
            <person name="Peters L."/>
            <person name="Kyrpides N."/>
            <person name="Mavromatis K."/>
            <person name="Ivanova N."/>
            <person name="Mikhailova N."/>
            <person name="Chertkov O."/>
            <person name="Detter J.C."/>
            <person name="Tapia R."/>
            <person name="Han C."/>
            <person name="Land M."/>
            <person name="Hauser L."/>
            <person name="Markowitz V."/>
            <person name="Cheng J.-F."/>
            <person name="Hugenholtz P."/>
            <person name="Woyke T."/>
            <person name="Wu D."/>
            <person name="Gronow S."/>
            <person name="Wellnitz S."/>
            <person name="Brambilla E."/>
            <person name="Klenk H.-P."/>
            <person name="Eisen J.A."/>
        </authorList>
    </citation>
    <scope>NUCLEOTIDE SEQUENCE [LARGE SCALE GENOMIC DNA]</scope>
    <source>
        <strain evidence="10">ATCC BAA-1111 / DSM 21527 / NCTC 11395 / H</strain>
    </source>
</reference>
<feature type="transmembrane region" description="Helical" evidence="7">
    <location>
        <begin position="33"/>
        <end position="50"/>
    </location>
</feature>
<protein>
    <submittedName>
        <fullName evidence="9">Phosphoesterase PA-phosphatase related protein</fullName>
    </submittedName>
</protein>
<comment type="subcellular location">
    <subcellularLocation>
        <location evidence="1">Cell membrane</location>
        <topology evidence="1">Multi-pass membrane protein</topology>
    </subcellularLocation>
</comment>
<dbReference type="OrthoDB" id="9801622at2"/>